<gene>
    <name evidence="7" type="ORF">FB45DRAFT_87460</name>
</gene>
<dbReference type="PRINTS" id="PR00420">
    <property type="entry name" value="RNGMNOXGNASE"/>
</dbReference>
<evidence type="ECO:0000256" key="3">
    <source>
        <dbReference type="ARBA" id="ARBA00022827"/>
    </source>
</evidence>
<dbReference type="Proteomes" id="UP001221142">
    <property type="component" value="Unassembled WGS sequence"/>
</dbReference>
<comment type="similarity">
    <text evidence="1">Belongs to the paxM FAD-dependent monooxygenase family.</text>
</comment>
<evidence type="ECO:0000313" key="8">
    <source>
        <dbReference type="Proteomes" id="UP001221142"/>
    </source>
</evidence>
<keyword evidence="2" id="KW-0285">Flavoprotein</keyword>
<keyword evidence="8" id="KW-1185">Reference proteome</keyword>
<comment type="caution">
    <text evidence="7">The sequence shown here is derived from an EMBL/GenBank/DDBJ whole genome shotgun (WGS) entry which is preliminary data.</text>
</comment>
<reference evidence="7" key="1">
    <citation type="submission" date="2023-03" db="EMBL/GenBank/DDBJ databases">
        <title>Massive genome expansion in bonnet fungi (Mycena s.s.) driven by repeated elements and novel gene families across ecological guilds.</title>
        <authorList>
            <consortium name="Lawrence Berkeley National Laboratory"/>
            <person name="Harder C.B."/>
            <person name="Miyauchi S."/>
            <person name="Viragh M."/>
            <person name="Kuo A."/>
            <person name="Thoen E."/>
            <person name="Andreopoulos B."/>
            <person name="Lu D."/>
            <person name="Skrede I."/>
            <person name="Drula E."/>
            <person name="Henrissat B."/>
            <person name="Morin E."/>
            <person name="Kohler A."/>
            <person name="Barry K."/>
            <person name="LaButti K."/>
            <person name="Morin E."/>
            <person name="Salamov A."/>
            <person name="Lipzen A."/>
            <person name="Mereny Z."/>
            <person name="Hegedus B."/>
            <person name="Baldrian P."/>
            <person name="Stursova M."/>
            <person name="Weitz H."/>
            <person name="Taylor A."/>
            <person name="Grigoriev I.V."/>
            <person name="Nagy L.G."/>
            <person name="Martin F."/>
            <person name="Kauserud H."/>
        </authorList>
    </citation>
    <scope>NUCLEOTIDE SEQUENCE</scope>
    <source>
        <strain evidence="7">9284</strain>
    </source>
</reference>
<evidence type="ECO:0000256" key="1">
    <source>
        <dbReference type="ARBA" id="ARBA00007992"/>
    </source>
</evidence>
<dbReference type="GO" id="GO:0071949">
    <property type="term" value="F:FAD binding"/>
    <property type="evidence" value="ECO:0007669"/>
    <property type="project" value="InterPro"/>
</dbReference>
<proteinExistence type="inferred from homology"/>
<evidence type="ECO:0000313" key="7">
    <source>
        <dbReference type="EMBL" id="KAJ7624838.1"/>
    </source>
</evidence>
<dbReference type="PANTHER" id="PTHR13789">
    <property type="entry name" value="MONOOXYGENASE"/>
    <property type="match status" value="1"/>
</dbReference>
<keyword evidence="4" id="KW-0560">Oxidoreductase</keyword>
<dbReference type="EMBL" id="JARKIF010000013">
    <property type="protein sequence ID" value="KAJ7624838.1"/>
    <property type="molecule type" value="Genomic_DNA"/>
</dbReference>
<evidence type="ECO:0000256" key="4">
    <source>
        <dbReference type="ARBA" id="ARBA00023002"/>
    </source>
</evidence>
<dbReference type="SUPFAM" id="SSF51905">
    <property type="entry name" value="FAD/NAD(P)-binding domain"/>
    <property type="match status" value="1"/>
</dbReference>
<dbReference type="PANTHER" id="PTHR13789:SF309">
    <property type="entry name" value="PUTATIVE (AFU_ORTHOLOGUE AFUA_6G14510)-RELATED"/>
    <property type="match status" value="1"/>
</dbReference>
<dbReference type="InterPro" id="IPR036188">
    <property type="entry name" value="FAD/NAD-bd_sf"/>
</dbReference>
<name>A0AAD7BLV5_9AGAR</name>
<dbReference type="InterPro" id="IPR050493">
    <property type="entry name" value="FAD-dep_Monooxygenase_BioMet"/>
</dbReference>
<dbReference type="GO" id="GO:0004497">
    <property type="term" value="F:monooxygenase activity"/>
    <property type="evidence" value="ECO:0007669"/>
    <property type="project" value="UniProtKB-KW"/>
</dbReference>
<protein>
    <recommendedName>
        <fullName evidence="6">FAD-binding domain-containing protein</fullName>
    </recommendedName>
</protein>
<accession>A0AAD7BLV5</accession>
<dbReference type="Pfam" id="PF01494">
    <property type="entry name" value="FAD_binding_3"/>
    <property type="match status" value="1"/>
</dbReference>
<dbReference type="Gene3D" id="3.50.50.60">
    <property type="entry name" value="FAD/NAD(P)-binding domain"/>
    <property type="match status" value="1"/>
</dbReference>
<dbReference type="AlphaFoldDB" id="A0AAD7BLV5"/>
<feature type="domain" description="FAD-binding" evidence="6">
    <location>
        <begin position="12"/>
        <end position="330"/>
    </location>
</feature>
<keyword evidence="3" id="KW-0274">FAD</keyword>
<evidence type="ECO:0000256" key="2">
    <source>
        <dbReference type="ARBA" id="ARBA00022630"/>
    </source>
</evidence>
<sequence>MNTASESRINFIIVGASVSGLASAIALKQAGHNVLVLEKDRQLGGVGSVPSGSGCAMMPPNACKIFIDWGLEAELHAKSTHNAGMAVYKYDRDMFLGVNRWDPEMLQEARGGYRQIEHRELVRLLYDFAVRPSSGDAAPSLVTVVFGAEVVELDCNAASVTLRSGQVHKADGIIGADGVNGIIRRALMEEEGVTPDEAETLTGMSVYNASIPKAVAYENGLGFVCDFPHQTCWTISGRGLRTFTLGKNEDLALVLWTPDGAGDTPWTSAAQKKLTDVLGPHIDHVHKMAALAGTATCIQIKEHYELESWISESGRVLAIGDAAHPFAPGSMHAYSCSLEDGVFVGTLFSHTRSASRVPQFFRAFQEHRETRCSRIQVGEKDLRELLCLPEGPAREAIETALLASVNAGQENTFEGNLESLLDDFREVFSYDASDDAQEWWMSWGRYGNALGVTNGGERGSGF</sequence>
<keyword evidence="5" id="KW-0503">Monooxygenase</keyword>
<organism evidence="7 8">
    <name type="scientific">Roridomyces roridus</name>
    <dbReference type="NCBI Taxonomy" id="1738132"/>
    <lineage>
        <taxon>Eukaryota</taxon>
        <taxon>Fungi</taxon>
        <taxon>Dikarya</taxon>
        <taxon>Basidiomycota</taxon>
        <taxon>Agaricomycotina</taxon>
        <taxon>Agaricomycetes</taxon>
        <taxon>Agaricomycetidae</taxon>
        <taxon>Agaricales</taxon>
        <taxon>Marasmiineae</taxon>
        <taxon>Mycenaceae</taxon>
        <taxon>Roridomyces</taxon>
    </lineage>
</organism>
<evidence type="ECO:0000256" key="5">
    <source>
        <dbReference type="ARBA" id="ARBA00023033"/>
    </source>
</evidence>
<dbReference type="InterPro" id="IPR002938">
    <property type="entry name" value="FAD-bd"/>
</dbReference>
<evidence type="ECO:0000259" key="6">
    <source>
        <dbReference type="Pfam" id="PF01494"/>
    </source>
</evidence>